<comment type="caution">
    <text evidence="4">The sequence shown here is derived from an EMBL/GenBank/DDBJ whole genome shotgun (WGS) entry which is preliminary data.</text>
</comment>
<evidence type="ECO:0000313" key="4">
    <source>
        <dbReference type="EMBL" id="KAH7946782.1"/>
    </source>
</evidence>
<dbReference type="AlphaFoldDB" id="A0A9D4PNM8"/>
<reference evidence="4" key="2">
    <citation type="submission" date="2021-09" db="EMBL/GenBank/DDBJ databases">
        <authorList>
            <person name="Jia N."/>
            <person name="Wang J."/>
            <person name="Shi W."/>
            <person name="Du L."/>
            <person name="Sun Y."/>
            <person name="Zhan W."/>
            <person name="Jiang J."/>
            <person name="Wang Q."/>
            <person name="Zhang B."/>
            <person name="Ji P."/>
            <person name="Sakyi L.B."/>
            <person name="Cui X."/>
            <person name="Yuan T."/>
            <person name="Jiang B."/>
            <person name="Yang W."/>
            <person name="Lam T.T.-Y."/>
            <person name="Chang Q."/>
            <person name="Ding S."/>
            <person name="Wang X."/>
            <person name="Zhu J."/>
            <person name="Ruan X."/>
            <person name="Zhao L."/>
            <person name="Wei J."/>
            <person name="Que T."/>
            <person name="Du C."/>
            <person name="Cheng J."/>
            <person name="Dai P."/>
            <person name="Han X."/>
            <person name="Huang E."/>
            <person name="Gao Y."/>
            <person name="Liu J."/>
            <person name="Shao H."/>
            <person name="Ye R."/>
            <person name="Li L."/>
            <person name="Wei W."/>
            <person name="Wang X."/>
            <person name="Wang C."/>
            <person name="Huo Q."/>
            <person name="Li W."/>
            <person name="Guo W."/>
            <person name="Chen H."/>
            <person name="Chen S."/>
            <person name="Zhou L."/>
            <person name="Zhou L."/>
            <person name="Ni X."/>
            <person name="Tian J."/>
            <person name="Zhou Y."/>
            <person name="Sheng Y."/>
            <person name="Liu T."/>
            <person name="Pan Y."/>
            <person name="Xia L."/>
            <person name="Li J."/>
            <person name="Zhao F."/>
            <person name="Cao W."/>
        </authorList>
    </citation>
    <scope>NUCLEOTIDE SEQUENCE</scope>
    <source>
        <strain evidence="4">Rsan-2018</strain>
        <tissue evidence="4">Larvae</tissue>
    </source>
</reference>
<keyword evidence="2" id="KW-0472">Membrane</keyword>
<reference evidence="4" key="1">
    <citation type="journal article" date="2020" name="Cell">
        <title>Large-Scale Comparative Analyses of Tick Genomes Elucidate Their Genetic Diversity and Vector Capacities.</title>
        <authorList>
            <consortium name="Tick Genome and Microbiome Consortium (TIGMIC)"/>
            <person name="Jia N."/>
            <person name="Wang J."/>
            <person name="Shi W."/>
            <person name="Du L."/>
            <person name="Sun Y."/>
            <person name="Zhan W."/>
            <person name="Jiang J.F."/>
            <person name="Wang Q."/>
            <person name="Zhang B."/>
            <person name="Ji P."/>
            <person name="Bell-Sakyi L."/>
            <person name="Cui X.M."/>
            <person name="Yuan T.T."/>
            <person name="Jiang B.G."/>
            <person name="Yang W.F."/>
            <person name="Lam T.T."/>
            <person name="Chang Q.C."/>
            <person name="Ding S.J."/>
            <person name="Wang X.J."/>
            <person name="Zhu J.G."/>
            <person name="Ruan X.D."/>
            <person name="Zhao L."/>
            <person name="Wei J.T."/>
            <person name="Ye R.Z."/>
            <person name="Que T.C."/>
            <person name="Du C.H."/>
            <person name="Zhou Y.H."/>
            <person name="Cheng J.X."/>
            <person name="Dai P.F."/>
            <person name="Guo W.B."/>
            <person name="Han X.H."/>
            <person name="Huang E.J."/>
            <person name="Li L.F."/>
            <person name="Wei W."/>
            <person name="Gao Y.C."/>
            <person name="Liu J.Z."/>
            <person name="Shao H.Z."/>
            <person name="Wang X."/>
            <person name="Wang C.C."/>
            <person name="Yang T.C."/>
            <person name="Huo Q.B."/>
            <person name="Li W."/>
            <person name="Chen H.Y."/>
            <person name="Chen S.E."/>
            <person name="Zhou L.G."/>
            <person name="Ni X.B."/>
            <person name="Tian J.H."/>
            <person name="Sheng Y."/>
            <person name="Liu T."/>
            <person name="Pan Y.S."/>
            <person name="Xia L.Y."/>
            <person name="Li J."/>
            <person name="Zhao F."/>
            <person name="Cao W.C."/>
        </authorList>
    </citation>
    <scope>NUCLEOTIDE SEQUENCE</scope>
    <source>
        <strain evidence="4">Rsan-2018</strain>
    </source>
</reference>
<name>A0A9D4PNM8_RHISA</name>
<dbReference type="Proteomes" id="UP000821837">
    <property type="component" value="Chromosome 6"/>
</dbReference>
<accession>A0A9D4PNM8</accession>
<feature type="compositionally biased region" description="Polar residues" evidence="1">
    <location>
        <begin position="53"/>
        <end position="69"/>
    </location>
</feature>
<evidence type="ECO:0000313" key="5">
    <source>
        <dbReference type="Proteomes" id="UP000821837"/>
    </source>
</evidence>
<dbReference type="VEuPathDB" id="VectorBase:RSAN_048913"/>
<organism evidence="4 5">
    <name type="scientific">Rhipicephalus sanguineus</name>
    <name type="common">Brown dog tick</name>
    <name type="synonym">Ixodes sanguineus</name>
    <dbReference type="NCBI Taxonomy" id="34632"/>
    <lineage>
        <taxon>Eukaryota</taxon>
        <taxon>Metazoa</taxon>
        <taxon>Ecdysozoa</taxon>
        <taxon>Arthropoda</taxon>
        <taxon>Chelicerata</taxon>
        <taxon>Arachnida</taxon>
        <taxon>Acari</taxon>
        <taxon>Parasitiformes</taxon>
        <taxon>Ixodida</taxon>
        <taxon>Ixodoidea</taxon>
        <taxon>Ixodidae</taxon>
        <taxon>Rhipicephalinae</taxon>
        <taxon>Rhipicephalus</taxon>
        <taxon>Rhipicephalus</taxon>
    </lineage>
</organism>
<keyword evidence="5" id="KW-1185">Reference proteome</keyword>
<feature type="region of interest" description="Disordered" evidence="1">
    <location>
        <begin position="249"/>
        <end position="298"/>
    </location>
</feature>
<keyword evidence="2" id="KW-0812">Transmembrane</keyword>
<feature type="compositionally biased region" description="Polar residues" evidence="1">
    <location>
        <begin position="278"/>
        <end position="288"/>
    </location>
</feature>
<keyword evidence="2" id="KW-1133">Transmembrane helix</keyword>
<evidence type="ECO:0000259" key="3">
    <source>
        <dbReference type="PROSITE" id="PS51699"/>
    </source>
</evidence>
<protein>
    <recommendedName>
        <fullName evidence="3">Peptidase S72 domain-containing protein</fullName>
    </recommendedName>
</protein>
<proteinExistence type="predicted"/>
<feature type="region of interest" description="Disordered" evidence="1">
    <location>
        <begin position="312"/>
        <end position="385"/>
    </location>
</feature>
<feature type="compositionally biased region" description="Pro residues" evidence="1">
    <location>
        <begin position="338"/>
        <end position="347"/>
    </location>
</feature>
<dbReference type="EMBL" id="JABSTV010001252">
    <property type="protein sequence ID" value="KAH7946782.1"/>
    <property type="molecule type" value="Genomic_DNA"/>
</dbReference>
<dbReference type="PROSITE" id="PS51699">
    <property type="entry name" value="SEA_DG"/>
    <property type="match status" value="1"/>
</dbReference>
<evidence type="ECO:0000256" key="2">
    <source>
        <dbReference type="SAM" id="Phobius"/>
    </source>
</evidence>
<feature type="transmembrane region" description="Helical" evidence="2">
    <location>
        <begin position="213"/>
        <end position="238"/>
    </location>
</feature>
<evidence type="ECO:0000256" key="1">
    <source>
        <dbReference type="SAM" id="MobiDB-lite"/>
    </source>
</evidence>
<feature type="domain" description="Peptidase S72" evidence="3">
    <location>
        <begin position="91"/>
        <end position="203"/>
    </location>
</feature>
<feature type="region of interest" description="Disordered" evidence="1">
    <location>
        <begin position="25"/>
        <end position="92"/>
    </location>
</feature>
<gene>
    <name evidence="4" type="ORF">HPB52_004226</name>
</gene>
<dbReference type="InterPro" id="IPR030398">
    <property type="entry name" value="SEA_DG_dom"/>
</dbReference>
<sequence length="385" mass="41806">MFAGFPHSLSEELASTTLEVTTTLPASSYSPAGSEPVSPHTPAIAPEGKLTSPHVQQSTTEKSSVSTALPSELPRHGIPEDGTSSTCVPLEPPRRPTHEFRLVFNTSAEFSWEQVEALEKRIQHFSNDSACPRHFARTAFTLGPPHELSWTDPSANASWCDRGAVDTLLHAMRTRTGHPTPEVTRAFYPEFKVVTVELHYRGACMDRRGMAPFPIAATAIGVVLAAALIAGLVLWRALRLVPSRSRKLNVTSRSSAVPRESFHLKQRRPVLLTGENRAGSTNGTPSKSPHTKPNPPFVVDTDFCYINPNFLEVVKQSPPPPPPYRKSLDRRSLDAVLPAPPPRPPHGPHSSLGSRRRAEHDEGSSSSGVESDAQPSGEAKSNESS</sequence>